<evidence type="ECO:0000256" key="5">
    <source>
        <dbReference type="ARBA" id="ARBA00023136"/>
    </source>
</evidence>
<evidence type="ECO:0000313" key="7">
    <source>
        <dbReference type="Proteomes" id="UP000319663"/>
    </source>
</evidence>
<comment type="similarity">
    <text evidence="2">Belongs to the OXA1/ALB3/YidC family.</text>
</comment>
<evidence type="ECO:0008006" key="8">
    <source>
        <dbReference type="Google" id="ProtNLM"/>
    </source>
</evidence>
<gene>
    <name evidence="6" type="ORF">MPDQ_006652</name>
</gene>
<keyword evidence="4" id="KW-1133">Transmembrane helix</keyword>
<dbReference type="GO" id="GO:0005743">
    <property type="term" value="C:mitochondrial inner membrane"/>
    <property type="evidence" value="ECO:0007669"/>
    <property type="project" value="TreeGrafter"/>
</dbReference>
<proteinExistence type="inferred from homology"/>
<keyword evidence="7" id="KW-1185">Reference proteome</keyword>
<dbReference type="STRING" id="5098.A0A507R4N7"/>
<name>A0A507R4N7_MONPU</name>
<dbReference type="PANTHER" id="PTHR12428">
    <property type="entry name" value="OXA1"/>
    <property type="match status" value="1"/>
</dbReference>
<dbReference type="Proteomes" id="UP000319663">
    <property type="component" value="Unassembled WGS sequence"/>
</dbReference>
<reference evidence="6 7" key="1">
    <citation type="submission" date="2019-06" db="EMBL/GenBank/DDBJ databases">
        <title>Wine fermentation using esterase from Monascus purpureus.</title>
        <authorList>
            <person name="Geng C."/>
            <person name="Zhang Y."/>
        </authorList>
    </citation>
    <scope>NUCLEOTIDE SEQUENCE [LARGE SCALE GENOMIC DNA]</scope>
    <source>
        <strain evidence="6">HQ1</strain>
    </source>
</reference>
<evidence type="ECO:0000256" key="3">
    <source>
        <dbReference type="ARBA" id="ARBA00022692"/>
    </source>
</evidence>
<sequence length="348" mass="39894">MSSLRPLNGLRLSRAFPRPKSTTFQQTRNFHPTRRSQYIVNDIIHLSSDFIHGVHSVTGLPWVCSIPLTAFIVRMVVAFPLQIYSRIHAQRERDLSPLVQSWHKYFVDRIRDQNQRSQTPLSPREASSMVKKELFTVQRLLRKEFRVSPFSRPANFMQLPVWISLMESLRAMCGSSQGLVPWLLSFFSLTRSASDYVPPAIEPTLASEGGLWFPDLLAGDPTGLLPILMTGTILLNIRTGWHVAPISELANLPRNAMIREGFFRVIRLFVQVLAVHIGLSAYFQEMPCALMVYWISSTNVATLQTFLLEKHIFSNRQRKPWNRMYIALRGKGEPKGHLFPKLPKPWSS</sequence>
<evidence type="ECO:0000256" key="4">
    <source>
        <dbReference type="ARBA" id="ARBA00022989"/>
    </source>
</evidence>
<comment type="subcellular location">
    <subcellularLocation>
        <location evidence="1">Membrane</location>
        <topology evidence="1">Multi-pass membrane protein</topology>
    </subcellularLocation>
</comment>
<dbReference type="AlphaFoldDB" id="A0A507R4N7"/>
<dbReference type="GO" id="GO:0032979">
    <property type="term" value="P:protein insertion into mitochondrial inner membrane from matrix"/>
    <property type="evidence" value="ECO:0007669"/>
    <property type="project" value="TreeGrafter"/>
</dbReference>
<dbReference type="EMBL" id="VIFY01000006">
    <property type="protein sequence ID" value="TQB76875.1"/>
    <property type="molecule type" value="Genomic_DNA"/>
</dbReference>
<accession>A0A507R4N7</accession>
<protein>
    <recommendedName>
        <fullName evidence="8">Cytochrome c oxidase assembly protein cox18, mitochondrial</fullName>
    </recommendedName>
</protein>
<keyword evidence="5" id="KW-0472">Membrane</keyword>
<evidence type="ECO:0000313" key="6">
    <source>
        <dbReference type="EMBL" id="TQB76875.1"/>
    </source>
</evidence>
<evidence type="ECO:0000256" key="2">
    <source>
        <dbReference type="ARBA" id="ARBA00009877"/>
    </source>
</evidence>
<keyword evidence="3" id="KW-0812">Transmembrane</keyword>
<dbReference type="GO" id="GO:0032977">
    <property type="term" value="F:membrane insertase activity"/>
    <property type="evidence" value="ECO:0007669"/>
    <property type="project" value="InterPro"/>
</dbReference>
<dbReference type="GO" id="GO:0033617">
    <property type="term" value="P:mitochondrial respiratory chain complex IV assembly"/>
    <property type="evidence" value="ECO:0007669"/>
    <property type="project" value="TreeGrafter"/>
</dbReference>
<evidence type="ECO:0000256" key="1">
    <source>
        <dbReference type="ARBA" id="ARBA00004141"/>
    </source>
</evidence>
<dbReference type="PANTHER" id="PTHR12428:SF65">
    <property type="entry name" value="CYTOCHROME C OXIDASE ASSEMBLY PROTEIN COX18, MITOCHONDRIAL"/>
    <property type="match status" value="1"/>
</dbReference>
<comment type="caution">
    <text evidence="6">The sequence shown here is derived from an EMBL/GenBank/DDBJ whole genome shotgun (WGS) entry which is preliminary data.</text>
</comment>
<dbReference type="InterPro" id="IPR001708">
    <property type="entry name" value="YidC/ALB3/OXA1/COX18"/>
</dbReference>
<organism evidence="6 7">
    <name type="scientific">Monascus purpureus</name>
    <name type="common">Red mold</name>
    <name type="synonym">Monascus anka</name>
    <dbReference type="NCBI Taxonomy" id="5098"/>
    <lineage>
        <taxon>Eukaryota</taxon>
        <taxon>Fungi</taxon>
        <taxon>Dikarya</taxon>
        <taxon>Ascomycota</taxon>
        <taxon>Pezizomycotina</taxon>
        <taxon>Eurotiomycetes</taxon>
        <taxon>Eurotiomycetidae</taxon>
        <taxon>Eurotiales</taxon>
        <taxon>Aspergillaceae</taxon>
        <taxon>Monascus</taxon>
    </lineage>
</organism>